<reference evidence="2" key="1">
    <citation type="journal article" date="2015" name="Nat. Genet.">
        <title>The genome and transcriptome of the zoonotic hookworm Ancylostoma ceylanicum identify infection-specific gene families.</title>
        <authorList>
            <person name="Schwarz E.M."/>
            <person name="Hu Y."/>
            <person name="Antoshechkin I."/>
            <person name="Miller M.M."/>
            <person name="Sternberg P.W."/>
            <person name="Aroian R.V."/>
        </authorList>
    </citation>
    <scope>NUCLEOTIDE SEQUENCE</scope>
    <source>
        <strain evidence="2">HY135</strain>
    </source>
</reference>
<evidence type="ECO:0000313" key="2">
    <source>
        <dbReference type="Proteomes" id="UP000024635"/>
    </source>
</evidence>
<gene>
    <name evidence="1" type="primary">Acey_s0001.g296</name>
    <name evidence="1" type="ORF">Y032_0001g296</name>
</gene>
<sequence>MIFQNRSGAVFQHHKKTTREDTLIYICSQCRHQNEKFTSVHVNPRLLLHNCVTLDRYGDKTDRVTYQKCQNLRKDKTAPSISPCGHHADTEQSILTMNWRARGERRKVLGKFAG</sequence>
<evidence type="ECO:0000313" key="1">
    <source>
        <dbReference type="EMBL" id="EYC34188.1"/>
    </source>
</evidence>
<proteinExistence type="predicted"/>
<keyword evidence="2" id="KW-1185">Reference proteome</keyword>
<name>A0A016W5A8_9BILA</name>
<dbReference type="EMBL" id="JARK01001337">
    <property type="protein sequence ID" value="EYC34188.1"/>
    <property type="molecule type" value="Genomic_DNA"/>
</dbReference>
<organism evidence="1 2">
    <name type="scientific">Ancylostoma ceylanicum</name>
    <dbReference type="NCBI Taxonomy" id="53326"/>
    <lineage>
        <taxon>Eukaryota</taxon>
        <taxon>Metazoa</taxon>
        <taxon>Ecdysozoa</taxon>
        <taxon>Nematoda</taxon>
        <taxon>Chromadorea</taxon>
        <taxon>Rhabditida</taxon>
        <taxon>Rhabditina</taxon>
        <taxon>Rhabditomorpha</taxon>
        <taxon>Strongyloidea</taxon>
        <taxon>Ancylostomatidae</taxon>
        <taxon>Ancylostomatinae</taxon>
        <taxon>Ancylostoma</taxon>
    </lineage>
</organism>
<dbReference type="AlphaFoldDB" id="A0A016W5A8"/>
<dbReference type="Proteomes" id="UP000024635">
    <property type="component" value="Unassembled WGS sequence"/>
</dbReference>
<accession>A0A016W5A8</accession>
<protein>
    <submittedName>
        <fullName evidence="1">Uncharacterized protein</fullName>
    </submittedName>
</protein>
<comment type="caution">
    <text evidence="1">The sequence shown here is derived from an EMBL/GenBank/DDBJ whole genome shotgun (WGS) entry which is preliminary data.</text>
</comment>